<sequence length="161" mass="17402">MVQLELVPIDKPDEANVILGQSHFIKTVEDLHEAMANAGGRIRFGIAFNEASGPCLVRHSGNDARLEQAAVANAQRVGAGHFFVIVMEDGFPINVLNAIKQVPEVCRIFCATANPVQVVVAETDQGRGVLGVVDGLAVKGVEGEQEIQERKALLRRFGYKL</sequence>
<organism evidence="1 2">
    <name type="scientific">Geochorda subterranea</name>
    <dbReference type="NCBI Taxonomy" id="3109564"/>
    <lineage>
        <taxon>Bacteria</taxon>
        <taxon>Bacillati</taxon>
        <taxon>Bacillota</taxon>
        <taxon>Limnochordia</taxon>
        <taxon>Limnochordales</taxon>
        <taxon>Geochordaceae</taxon>
        <taxon>Geochorda</taxon>
    </lineage>
</organism>
<dbReference type="EMBL" id="CP141614">
    <property type="protein sequence ID" value="WRP14066.1"/>
    <property type="molecule type" value="Genomic_DNA"/>
</dbReference>
<dbReference type="Proteomes" id="UP001333102">
    <property type="component" value="Chromosome"/>
</dbReference>
<dbReference type="RefSeq" id="WP_324668356.1">
    <property type="nucleotide sequence ID" value="NZ_CP141614.1"/>
</dbReference>
<dbReference type="InterPro" id="IPR007153">
    <property type="entry name" value="Adenosine_kinase"/>
</dbReference>
<dbReference type="PANTHER" id="PTHR36155">
    <property type="entry name" value="BLL5354 PROTEIN"/>
    <property type="match status" value="1"/>
</dbReference>
<keyword evidence="1" id="KW-0418">Kinase</keyword>
<dbReference type="SUPFAM" id="SSF103165">
    <property type="entry name" value="Ta1353-like"/>
    <property type="match status" value="1"/>
</dbReference>
<proteinExistence type="predicted"/>
<dbReference type="GO" id="GO:0016301">
    <property type="term" value="F:kinase activity"/>
    <property type="evidence" value="ECO:0007669"/>
    <property type="project" value="UniProtKB-KW"/>
</dbReference>
<name>A0ABZ1BML2_9FIRM</name>
<evidence type="ECO:0000313" key="1">
    <source>
        <dbReference type="EMBL" id="WRP14066.1"/>
    </source>
</evidence>
<accession>A0ABZ1BML2</accession>
<reference evidence="2" key="1">
    <citation type="submission" date="2023-12" db="EMBL/GenBank/DDBJ databases">
        <title>Novel isolates from deep terrestrial aquifers shed light on the physiology and ecology of the class Limnochordia.</title>
        <authorList>
            <person name="Karnachuk O.V."/>
            <person name="Lukina A.P."/>
            <person name="Avakyan M.R."/>
            <person name="Kadnikov V."/>
            <person name="Begmatov S."/>
            <person name="Beletsky A.V."/>
            <person name="Mardanov A.V."/>
            <person name="Ravin N.V."/>
        </authorList>
    </citation>
    <scope>NUCLEOTIDE SEQUENCE [LARGE SCALE GENOMIC DNA]</scope>
    <source>
        <strain evidence="2">LN</strain>
    </source>
</reference>
<dbReference type="PANTHER" id="PTHR36155:SF1">
    <property type="entry name" value="BLL5354 PROTEIN"/>
    <property type="match status" value="1"/>
</dbReference>
<gene>
    <name evidence="1" type="ORF">VLY81_11640</name>
</gene>
<dbReference type="Gene3D" id="3.40.1520.10">
    <property type="entry name" value="Ta1353-like"/>
    <property type="match status" value="1"/>
</dbReference>
<protein>
    <submittedName>
        <fullName evidence="1">Adenosine-specific kinase</fullName>
    </submittedName>
</protein>
<keyword evidence="2" id="KW-1185">Reference proteome</keyword>
<dbReference type="InterPro" id="IPR036902">
    <property type="entry name" value="Ta1353-like_sf"/>
</dbReference>
<keyword evidence="1" id="KW-0808">Transferase</keyword>
<evidence type="ECO:0000313" key="2">
    <source>
        <dbReference type="Proteomes" id="UP001333102"/>
    </source>
</evidence>
<dbReference type="Pfam" id="PF04008">
    <property type="entry name" value="Adenosine_kin"/>
    <property type="match status" value="1"/>
</dbReference>